<dbReference type="InterPro" id="IPR036739">
    <property type="entry name" value="SLC41_membr_dom_sf"/>
</dbReference>
<name>A0A7C4I536_CALS0</name>
<dbReference type="AlphaFoldDB" id="A0A7C4I536"/>
<dbReference type="EMBL" id="DTCM01000061">
    <property type="protein sequence ID" value="HGL40942.1"/>
    <property type="molecule type" value="Genomic_DNA"/>
</dbReference>
<keyword evidence="1" id="KW-0472">Membrane</keyword>
<gene>
    <name evidence="3" type="ORF">ENT82_01270</name>
    <name evidence="2" type="ORF">ENU43_04680</name>
</gene>
<reference evidence="3" key="1">
    <citation type="journal article" date="2020" name="mSystems">
        <title>Genome- and Community-Level Interaction Insights into Carbon Utilization and Element Cycling Functions of Hydrothermarchaeota in Hydrothermal Sediment.</title>
        <authorList>
            <person name="Zhou Z."/>
            <person name="Liu Y."/>
            <person name="Xu W."/>
            <person name="Pan J."/>
            <person name="Luo Z.H."/>
            <person name="Li M."/>
        </authorList>
    </citation>
    <scope>NUCLEOTIDE SEQUENCE [LARGE SCALE GENOMIC DNA]</scope>
    <source>
        <strain evidence="3">SpSt-613</strain>
        <strain evidence="2">SpSt-669</strain>
    </source>
</reference>
<proteinExistence type="predicted"/>
<comment type="caution">
    <text evidence="3">The sequence shown here is derived from an EMBL/GenBank/DDBJ whole genome shotgun (WGS) entry which is preliminary data.</text>
</comment>
<sequence>MNLQIDQSTVLAIIWFFIGFGAGLALLRFWKVLILVVVLAVLLPFIISLAGVSSPLTPEQVIAAFFNGVNLLASLLASNNYSALGFIVGVILGLLTYALRSR</sequence>
<dbReference type="SUPFAM" id="SSF161093">
    <property type="entry name" value="MgtE membrane domain-like"/>
    <property type="match status" value="1"/>
</dbReference>
<evidence type="ECO:0000256" key="1">
    <source>
        <dbReference type="SAM" id="Phobius"/>
    </source>
</evidence>
<organism evidence="3">
    <name type="scientific">Caldiarchaeum subterraneum</name>
    <dbReference type="NCBI Taxonomy" id="311458"/>
    <lineage>
        <taxon>Archaea</taxon>
        <taxon>Nitrososphaerota</taxon>
        <taxon>Candidatus Caldarchaeales</taxon>
        <taxon>Candidatus Caldarchaeaceae</taxon>
        <taxon>Candidatus Caldarchaeum</taxon>
    </lineage>
</organism>
<evidence type="ECO:0000313" key="2">
    <source>
        <dbReference type="EMBL" id="HGL40942.1"/>
    </source>
</evidence>
<feature type="transmembrane region" description="Helical" evidence="1">
    <location>
        <begin position="33"/>
        <end position="52"/>
    </location>
</feature>
<protein>
    <submittedName>
        <fullName evidence="3">Uncharacterized protein</fullName>
    </submittedName>
</protein>
<feature type="transmembrane region" description="Helical" evidence="1">
    <location>
        <begin position="9"/>
        <end position="27"/>
    </location>
</feature>
<evidence type="ECO:0000313" key="3">
    <source>
        <dbReference type="EMBL" id="HGN89751.1"/>
    </source>
</evidence>
<dbReference type="EMBL" id="DTAD01000015">
    <property type="protein sequence ID" value="HGN89751.1"/>
    <property type="molecule type" value="Genomic_DNA"/>
</dbReference>
<keyword evidence="1" id="KW-1133">Transmembrane helix</keyword>
<dbReference type="GO" id="GO:0008324">
    <property type="term" value="F:monoatomic cation transmembrane transporter activity"/>
    <property type="evidence" value="ECO:0007669"/>
    <property type="project" value="InterPro"/>
</dbReference>
<accession>A0A7C4I536</accession>
<feature type="transmembrane region" description="Helical" evidence="1">
    <location>
        <begin position="83"/>
        <end position="99"/>
    </location>
</feature>
<keyword evidence="1" id="KW-0812">Transmembrane</keyword>